<feature type="compositionally biased region" description="Low complexity" evidence="5">
    <location>
        <begin position="257"/>
        <end position="268"/>
    </location>
</feature>
<dbReference type="GO" id="GO:0042254">
    <property type="term" value="P:ribosome biogenesis"/>
    <property type="evidence" value="ECO:0007669"/>
    <property type="project" value="TreeGrafter"/>
</dbReference>
<organism evidence="7 8">
    <name type="scientific">Pseudocohnilembus persalinus</name>
    <name type="common">Ciliate</name>
    <dbReference type="NCBI Taxonomy" id="266149"/>
    <lineage>
        <taxon>Eukaryota</taxon>
        <taxon>Sar</taxon>
        <taxon>Alveolata</taxon>
        <taxon>Ciliophora</taxon>
        <taxon>Intramacronucleata</taxon>
        <taxon>Oligohymenophorea</taxon>
        <taxon>Scuticociliatia</taxon>
        <taxon>Philasterida</taxon>
        <taxon>Pseudocohnilembidae</taxon>
        <taxon>Pseudocohnilembus</taxon>
    </lineage>
</organism>
<dbReference type="InterPro" id="IPR027417">
    <property type="entry name" value="P-loop_NTPase"/>
</dbReference>
<dbReference type="OMA" id="MESNSAM"/>
<dbReference type="OrthoDB" id="27435at2759"/>
<dbReference type="GO" id="GO:0016887">
    <property type="term" value="F:ATP hydrolysis activity"/>
    <property type="evidence" value="ECO:0007669"/>
    <property type="project" value="InterPro"/>
</dbReference>
<keyword evidence="2 4" id="KW-0547">Nucleotide-binding</keyword>
<dbReference type="Proteomes" id="UP000054937">
    <property type="component" value="Unassembled WGS sequence"/>
</dbReference>
<dbReference type="FunFam" id="3.40.50.300:FF:000149">
    <property type="entry name" value="Nuclear valosin-containing protein-like"/>
    <property type="match status" value="1"/>
</dbReference>
<dbReference type="InterPro" id="IPR050168">
    <property type="entry name" value="AAA_ATPase_domain"/>
</dbReference>
<evidence type="ECO:0000256" key="5">
    <source>
        <dbReference type="SAM" id="MobiDB-lite"/>
    </source>
</evidence>
<dbReference type="InterPro" id="IPR003959">
    <property type="entry name" value="ATPase_AAA_core"/>
</dbReference>
<dbReference type="PROSITE" id="PS00674">
    <property type="entry name" value="AAA"/>
    <property type="match status" value="1"/>
</dbReference>
<feature type="compositionally biased region" description="Acidic residues" evidence="5">
    <location>
        <begin position="289"/>
        <end position="307"/>
    </location>
</feature>
<dbReference type="AlphaFoldDB" id="A0A0V0Q7I5"/>
<dbReference type="SUPFAM" id="SSF52540">
    <property type="entry name" value="P-loop containing nucleoside triphosphate hydrolases"/>
    <property type="match status" value="2"/>
</dbReference>
<feature type="region of interest" description="Disordered" evidence="5">
    <location>
        <begin position="229"/>
        <end position="308"/>
    </location>
</feature>
<dbReference type="Gene3D" id="1.10.8.60">
    <property type="match status" value="2"/>
</dbReference>
<gene>
    <name evidence="7" type="ORF">PPERSA_00093</name>
</gene>
<dbReference type="GO" id="GO:0005524">
    <property type="term" value="F:ATP binding"/>
    <property type="evidence" value="ECO:0007669"/>
    <property type="project" value="UniProtKB-KW"/>
</dbReference>
<dbReference type="EMBL" id="LDAU01000262">
    <property type="protein sequence ID" value="KRW98210.1"/>
    <property type="molecule type" value="Genomic_DNA"/>
</dbReference>
<proteinExistence type="inferred from homology"/>
<dbReference type="PANTHER" id="PTHR23077">
    <property type="entry name" value="AAA-FAMILY ATPASE"/>
    <property type="match status" value="1"/>
</dbReference>
<evidence type="ECO:0000256" key="3">
    <source>
        <dbReference type="ARBA" id="ARBA00022840"/>
    </source>
</evidence>
<name>A0A0V0Q7I5_PSEPJ</name>
<comment type="similarity">
    <text evidence="1 4">Belongs to the AAA ATPase family.</text>
</comment>
<feature type="domain" description="AAA+ ATPase" evidence="6">
    <location>
        <begin position="11"/>
        <end position="147"/>
    </location>
</feature>
<accession>A0A0V0Q7I5</accession>
<evidence type="ECO:0000256" key="2">
    <source>
        <dbReference type="ARBA" id="ARBA00022741"/>
    </source>
</evidence>
<dbReference type="Pfam" id="PF17862">
    <property type="entry name" value="AAA_lid_3"/>
    <property type="match status" value="2"/>
</dbReference>
<sequence>MKKQGFFNYFFNLGLMITGPAGSGKTALALGICKDIYQKFKVPFYYKTSTELIGGISGESEKNLRSLFKEAAQTAPSLIFIDEIDAIAGSREKASKEMERRIVSELLSSLDKLPPNVFIITATSRADYLEQAVRGRFDNEIVLKIPNDEQRHEILVKLTKNNPLHSEIDLLEFAKRTPGYVPADLTALIRKAGVVAVQRIVDEIGIRKTLESAGQKRLEKIRRTSKDLIEVEENNQEENSQKENSLDQQEKEKQQELEQSQSQQQQSTKIEEEDKNKNVEKDLQNNQQDIEEDQNQSESEDCNDESELSVNQKIIEQNQQKFYINKVDFEKALTLVQPTGKREGFTTIPEVKWEDIGGLDVLRSDLYNNIILPIQKPERFKMLGLNSPAGVLLYGPPGCGKTLLAKAVANSSRANFIAIKGPELLNKYVGESEKSVRALFARARASSPCVIFFDEIDAIVPKRGTDGNQVTERVVNSLLTELQGVEDRKQVYVIAATNRPDIIDPALLRPGRLDKLLYVPLPDQKDRLSILQASSRKMPINTLVNFEEISKKTKNYSGADLAGMVKEAALIALLKEKNEIDQEDLNESFTKSSPSLSQEDIYSYENLISIDISNPKQKYRPVKTRVTIVKQM</sequence>
<keyword evidence="7" id="KW-0378">Hydrolase</keyword>
<dbReference type="Pfam" id="PF00004">
    <property type="entry name" value="AAA"/>
    <property type="match status" value="2"/>
</dbReference>
<evidence type="ECO:0000256" key="4">
    <source>
        <dbReference type="RuleBase" id="RU003651"/>
    </source>
</evidence>
<feature type="domain" description="AAA+ ATPase" evidence="6">
    <location>
        <begin position="387"/>
        <end position="523"/>
    </location>
</feature>
<dbReference type="InterPro" id="IPR041569">
    <property type="entry name" value="AAA_lid_3"/>
</dbReference>
<dbReference type="InterPro" id="IPR003593">
    <property type="entry name" value="AAA+_ATPase"/>
</dbReference>
<evidence type="ECO:0000313" key="8">
    <source>
        <dbReference type="Proteomes" id="UP000054937"/>
    </source>
</evidence>
<dbReference type="PANTHER" id="PTHR23077:SF171">
    <property type="entry name" value="NUCLEAR VALOSIN-CONTAINING PROTEIN-LIKE"/>
    <property type="match status" value="1"/>
</dbReference>
<evidence type="ECO:0000256" key="1">
    <source>
        <dbReference type="ARBA" id="ARBA00006914"/>
    </source>
</evidence>
<dbReference type="SMART" id="SM00382">
    <property type="entry name" value="AAA"/>
    <property type="match status" value="2"/>
</dbReference>
<feature type="compositionally biased region" description="Basic and acidic residues" evidence="5">
    <location>
        <begin position="239"/>
        <end position="256"/>
    </location>
</feature>
<reference evidence="7 8" key="1">
    <citation type="journal article" date="2015" name="Sci. Rep.">
        <title>Genome of the facultative scuticociliatosis pathogen Pseudocohnilembus persalinus provides insight into its virulence through horizontal gene transfer.</title>
        <authorList>
            <person name="Xiong J."/>
            <person name="Wang G."/>
            <person name="Cheng J."/>
            <person name="Tian M."/>
            <person name="Pan X."/>
            <person name="Warren A."/>
            <person name="Jiang C."/>
            <person name="Yuan D."/>
            <person name="Miao W."/>
        </authorList>
    </citation>
    <scope>NUCLEOTIDE SEQUENCE [LARGE SCALE GENOMIC DNA]</scope>
    <source>
        <strain evidence="7">36N120E</strain>
    </source>
</reference>
<dbReference type="GO" id="GO:1990275">
    <property type="term" value="F:preribosome binding"/>
    <property type="evidence" value="ECO:0007669"/>
    <property type="project" value="TreeGrafter"/>
</dbReference>
<dbReference type="Gene3D" id="3.40.50.300">
    <property type="entry name" value="P-loop containing nucleotide triphosphate hydrolases"/>
    <property type="match status" value="2"/>
</dbReference>
<dbReference type="InParanoid" id="A0A0V0Q7I5"/>
<comment type="caution">
    <text evidence="7">The sequence shown here is derived from an EMBL/GenBank/DDBJ whole genome shotgun (WGS) entry which is preliminary data.</text>
</comment>
<feature type="compositionally biased region" description="Basic and acidic residues" evidence="5">
    <location>
        <begin position="269"/>
        <end position="283"/>
    </location>
</feature>
<keyword evidence="3 4" id="KW-0067">ATP-binding</keyword>
<evidence type="ECO:0000259" key="6">
    <source>
        <dbReference type="SMART" id="SM00382"/>
    </source>
</evidence>
<evidence type="ECO:0000313" key="7">
    <source>
        <dbReference type="EMBL" id="KRW98210.1"/>
    </source>
</evidence>
<protein>
    <submittedName>
        <fullName evidence="7">p-loop containing nucleoside triphosphate hydrolase</fullName>
    </submittedName>
</protein>
<dbReference type="GO" id="GO:0003723">
    <property type="term" value="F:RNA binding"/>
    <property type="evidence" value="ECO:0007669"/>
    <property type="project" value="TreeGrafter"/>
</dbReference>
<keyword evidence="8" id="KW-1185">Reference proteome</keyword>
<dbReference type="InterPro" id="IPR003960">
    <property type="entry name" value="ATPase_AAA_CS"/>
</dbReference>
<dbReference type="GO" id="GO:0005634">
    <property type="term" value="C:nucleus"/>
    <property type="evidence" value="ECO:0007669"/>
    <property type="project" value="TreeGrafter"/>
</dbReference>